<dbReference type="Gene3D" id="1.10.10.10">
    <property type="entry name" value="Winged helix-like DNA-binding domain superfamily/Winged helix DNA-binding domain"/>
    <property type="match status" value="1"/>
</dbReference>
<name>A0AA39CTI4_9EURO</name>
<dbReference type="InterPro" id="IPR005149">
    <property type="entry name" value="Tscrpt_reg_PadR_N"/>
</dbReference>
<evidence type="ECO:0000313" key="3">
    <source>
        <dbReference type="EMBL" id="KAJ9621429.1"/>
    </source>
</evidence>
<comment type="caution">
    <text evidence="3">The sequence shown here is derived from an EMBL/GenBank/DDBJ whole genome shotgun (WGS) entry which is preliminary data.</text>
</comment>
<organism evidence="3">
    <name type="scientific">Knufia peltigerae</name>
    <dbReference type="NCBI Taxonomy" id="1002370"/>
    <lineage>
        <taxon>Eukaryota</taxon>
        <taxon>Fungi</taxon>
        <taxon>Dikarya</taxon>
        <taxon>Ascomycota</taxon>
        <taxon>Pezizomycotina</taxon>
        <taxon>Eurotiomycetes</taxon>
        <taxon>Chaetothyriomycetidae</taxon>
        <taxon>Chaetothyriales</taxon>
        <taxon>Trichomeriaceae</taxon>
        <taxon>Knufia</taxon>
    </lineage>
</organism>
<reference evidence="3" key="1">
    <citation type="submission" date="2022-10" db="EMBL/GenBank/DDBJ databases">
        <title>Culturing micro-colonial fungi from biological soil crusts in the Mojave desert and describing Neophaeococcomyces mojavensis, and introducing the new genera and species Taxawa tesnikishii.</title>
        <authorList>
            <person name="Kurbessoian T."/>
            <person name="Stajich J.E."/>
        </authorList>
    </citation>
    <scope>NUCLEOTIDE SEQUENCE</scope>
    <source>
        <strain evidence="3">TK_35</strain>
    </source>
</reference>
<feature type="domain" description="Transcription regulator PadR N-terminal" evidence="2">
    <location>
        <begin position="90"/>
        <end position="158"/>
    </location>
</feature>
<dbReference type="InterPro" id="IPR036390">
    <property type="entry name" value="WH_DNA-bd_sf"/>
</dbReference>
<dbReference type="InterPro" id="IPR036388">
    <property type="entry name" value="WH-like_DNA-bd_sf"/>
</dbReference>
<proteinExistence type="predicted"/>
<dbReference type="EMBL" id="JAPDRN010000114">
    <property type="protein sequence ID" value="KAJ9621429.1"/>
    <property type="molecule type" value="Genomic_DNA"/>
</dbReference>
<feature type="region of interest" description="Disordered" evidence="1">
    <location>
        <begin position="58"/>
        <end position="77"/>
    </location>
</feature>
<gene>
    <name evidence="3" type="ORF">H2204_011864</name>
</gene>
<evidence type="ECO:0000256" key="1">
    <source>
        <dbReference type="SAM" id="MobiDB-lite"/>
    </source>
</evidence>
<sequence length="241" mass="26835">MSGRATVACAARKPALIPCGTWLHGPIWQALWPKPYLSGPAYRYIVFGTRYRYIEMGRSPSPKSRTDDAAVPRRNGQPRVLSRGDLRLLVLALIGEQPRHGYELMQHISTMFMQAYTPSAGTMYPLLASFEQAGWVESEEVDGRRVFRITTAGEFELKVQRTQVRLAQRRAFDRAREITKASLPAPLAAALREFKLALVHHHGRWADGEAEQVAALLSRASALMNGQASNTSSPFSTTQPD</sequence>
<evidence type="ECO:0000259" key="2">
    <source>
        <dbReference type="Pfam" id="PF03551"/>
    </source>
</evidence>
<accession>A0AA39CTI4</accession>
<dbReference type="PANTHER" id="PTHR43252">
    <property type="entry name" value="TRANSCRIPTIONAL REGULATOR YQJI"/>
    <property type="match status" value="1"/>
</dbReference>
<dbReference type="Pfam" id="PF03551">
    <property type="entry name" value="PadR"/>
    <property type="match status" value="1"/>
</dbReference>
<dbReference type="PANTHER" id="PTHR43252:SF7">
    <property type="entry name" value="TRANSCRIPTIONAL REGULATOR YQJI"/>
    <property type="match status" value="1"/>
</dbReference>
<protein>
    <recommendedName>
        <fullName evidence="2">Transcription regulator PadR N-terminal domain-containing protein</fullName>
    </recommendedName>
</protein>
<dbReference type="SUPFAM" id="SSF46785">
    <property type="entry name" value="Winged helix' DNA-binding domain"/>
    <property type="match status" value="1"/>
</dbReference>
<dbReference type="AlphaFoldDB" id="A0AA39CTI4"/>